<protein>
    <recommendedName>
        <fullName evidence="8">Importin N-terminal domain-containing protein</fullName>
    </recommendedName>
</protein>
<evidence type="ECO:0000313" key="9">
    <source>
        <dbReference type="EMBL" id="PSS10606.1"/>
    </source>
</evidence>
<keyword evidence="6" id="KW-0653">Protein transport</keyword>
<keyword evidence="5" id="KW-0963">Cytoplasm</keyword>
<comment type="subcellular location">
    <subcellularLocation>
        <location evidence="2">Cytoplasm</location>
    </subcellularLocation>
    <subcellularLocation>
        <location evidence="1">Nucleus</location>
    </subcellularLocation>
</comment>
<evidence type="ECO:0000256" key="2">
    <source>
        <dbReference type="ARBA" id="ARBA00004496"/>
    </source>
</evidence>
<evidence type="ECO:0000256" key="3">
    <source>
        <dbReference type="ARBA" id="ARBA00008669"/>
    </source>
</evidence>
<name>A0A2T3ASZ0_AMORE</name>
<dbReference type="InterPro" id="IPR011989">
    <property type="entry name" value="ARM-like"/>
</dbReference>
<accession>A0A2T3ASZ0</accession>
<dbReference type="InParanoid" id="A0A2T3ASZ0"/>
<evidence type="ECO:0000256" key="7">
    <source>
        <dbReference type="ARBA" id="ARBA00023242"/>
    </source>
</evidence>
<dbReference type="STRING" id="857342.A0A2T3ASZ0"/>
<comment type="similarity">
    <text evidence="3">Belongs to the XPO2/CSE1 family.</text>
</comment>
<reference evidence="9 10" key="1">
    <citation type="journal article" date="2018" name="New Phytol.">
        <title>Comparative genomics and transcriptomics depict ericoid mycorrhizal fungi as versatile saprotrophs and plant mutualists.</title>
        <authorList>
            <person name="Martino E."/>
            <person name="Morin E."/>
            <person name="Grelet G.A."/>
            <person name="Kuo A."/>
            <person name="Kohler A."/>
            <person name="Daghino S."/>
            <person name="Barry K.W."/>
            <person name="Cichocki N."/>
            <person name="Clum A."/>
            <person name="Dockter R.B."/>
            <person name="Hainaut M."/>
            <person name="Kuo R.C."/>
            <person name="LaButti K."/>
            <person name="Lindahl B.D."/>
            <person name="Lindquist E.A."/>
            <person name="Lipzen A."/>
            <person name="Khouja H.R."/>
            <person name="Magnuson J."/>
            <person name="Murat C."/>
            <person name="Ohm R.A."/>
            <person name="Singer S.W."/>
            <person name="Spatafora J.W."/>
            <person name="Wang M."/>
            <person name="Veneault-Fourrey C."/>
            <person name="Henrissat B."/>
            <person name="Grigoriev I.V."/>
            <person name="Martin F.M."/>
            <person name="Perotto S."/>
        </authorList>
    </citation>
    <scope>NUCLEOTIDE SEQUENCE [LARGE SCALE GENOMIC DNA]</scope>
    <source>
        <strain evidence="9 10">ATCC 22711</strain>
    </source>
</reference>
<evidence type="ECO:0000259" key="8">
    <source>
        <dbReference type="PROSITE" id="PS50166"/>
    </source>
</evidence>
<feature type="non-terminal residue" evidence="9">
    <location>
        <position position="1"/>
    </location>
</feature>
<dbReference type="GeneID" id="36571039"/>
<dbReference type="InterPro" id="IPR013713">
    <property type="entry name" value="XPO2_central"/>
</dbReference>
<dbReference type="GO" id="GO:0005049">
    <property type="term" value="F:nuclear export signal receptor activity"/>
    <property type="evidence" value="ECO:0007669"/>
    <property type="project" value="TreeGrafter"/>
</dbReference>
<keyword evidence="4" id="KW-0813">Transport</keyword>
<keyword evidence="10" id="KW-1185">Reference proteome</keyword>
<dbReference type="SUPFAM" id="SSF48371">
    <property type="entry name" value="ARM repeat"/>
    <property type="match status" value="1"/>
</dbReference>
<dbReference type="Proteomes" id="UP000241818">
    <property type="component" value="Unassembled WGS sequence"/>
</dbReference>
<dbReference type="RefSeq" id="XP_024717785.1">
    <property type="nucleotide sequence ID" value="XM_024862958.1"/>
</dbReference>
<dbReference type="FunCoup" id="A0A2T3ASZ0">
    <property type="interactions" value="1161"/>
</dbReference>
<dbReference type="InterPro" id="IPR001494">
    <property type="entry name" value="Importin-beta_N"/>
</dbReference>
<dbReference type="Pfam" id="PF08506">
    <property type="entry name" value="Cse1"/>
    <property type="match status" value="1"/>
</dbReference>
<dbReference type="Pfam" id="PF03810">
    <property type="entry name" value="IBN_N"/>
    <property type="match status" value="1"/>
</dbReference>
<dbReference type="EMBL" id="KZ679016">
    <property type="protein sequence ID" value="PSS10606.1"/>
    <property type="molecule type" value="Genomic_DNA"/>
</dbReference>
<dbReference type="GO" id="GO:0005635">
    <property type="term" value="C:nuclear envelope"/>
    <property type="evidence" value="ECO:0007669"/>
    <property type="project" value="TreeGrafter"/>
</dbReference>
<proteinExistence type="inferred from homology"/>
<gene>
    <name evidence="9" type="ORF">M430DRAFT_145571</name>
</gene>
<dbReference type="GO" id="GO:0006611">
    <property type="term" value="P:protein export from nucleus"/>
    <property type="evidence" value="ECO:0007669"/>
    <property type="project" value="TreeGrafter"/>
</dbReference>
<evidence type="ECO:0000256" key="6">
    <source>
        <dbReference type="ARBA" id="ARBA00022927"/>
    </source>
</evidence>
<dbReference type="Pfam" id="PF03378">
    <property type="entry name" value="CAS_CSE1"/>
    <property type="match status" value="1"/>
</dbReference>
<dbReference type="AlphaFoldDB" id="A0A2T3ASZ0"/>
<dbReference type="InterPro" id="IPR016024">
    <property type="entry name" value="ARM-type_fold"/>
</dbReference>
<dbReference type="GO" id="GO:0006606">
    <property type="term" value="P:protein import into nucleus"/>
    <property type="evidence" value="ECO:0007669"/>
    <property type="project" value="TreeGrafter"/>
</dbReference>
<dbReference type="PANTHER" id="PTHR10997:SF8">
    <property type="entry name" value="EXPORTIN-2"/>
    <property type="match status" value="1"/>
</dbReference>
<dbReference type="InterPro" id="IPR005043">
    <property type="entry name" value="XPO2_C"/>
</dbReference>
<evidence type="ECO:0000256" key="1">
    <source>
        <dbReference type="ARBA" id="ARBA00004123"/>
    </source>
</evidence>
<organism evidence="9 10">
    <name type="scientific">Amorphotheca resinae ATCC 22711</name>
    <dbReference type="NCBI Taxonomy" id="857342"/>
    <lineage>
        <taxon>Eukaryota</taxon>
        <taxon>Fungi</taxon>
        <taxon>Dikarya</taxon>
        <taxon>Ascomycota</taxon>
        <taxon>Pezizomycotina</taxon>
        <taxon>Leotiomycetes</taxon>
        <taxon>Helotiales</taxon>
        <taxon>Amorphothecaceae</taxon>
        <taxon>Amorphotheca</taxon>
    </lineage>
</organism>
<evidence type="ECO:0000256" key="5">
    <source>
        <dbReference type="ARBA" id="ARBA00022490"/>
    </source>
</evidence>
<dbReference type="PROSITE" id="PS50166">
    <property type="entry name" value="IMPORTIN_B_NT"/>
    <property type="match status" value="1"/>
</dbReference>
<feature type="domain" description="Importin N-terminal" evidence="8">
    <location>
        <begin position="24"/>
        <end position="97"/>
    </location>
</feature>
<dbReference type="SMART" id="SM00913">
    <property type="entry name" value="IBN_N"/>
    <property type="match status" value="1"/>
</dbReference>
<dbReference type="OrthoDB" id="3268246at2759"/>
<dbReference type="Gene3D" id="1.25.10.10">
    <property type="entry name" value="Leucine-rich Repeat Variant"/>
    <property type="match status" value="1"/>
</dbReference>
<evidence type="ECO:0000313" key="10">
    <source>
        <dbReference type="Proteomes" id="UP000241818"/>
    </source>
</evidence>
<keyword evidence="7" id="KW-0539">Nucleus</keyword>
<evidence type="ECO:0000256" key="4">
    <source>
        <dbReference type="ARBA" id="ARBA00022448"/>
    </source>
</evidence>
<sequence length="962" mass="107784">MASQLETVAQLLQATLDPRQHKLAEAALKTEEAKPGFSLLLLNLIASEALPLTTRLSGALCFKNFIKFNWVDEEGNYKLPQDEVVTIKKELIGLMISVPASIQSQLGETISVIADSDFWTRWDTLVDDLVSRLSPDNAKVNIGVLEVAHSIFKRWRPLFASDDLYIEINHVLGKFGQAYVQLLGSTDQQIEANKSNKEVLKQHVEVMNLLVKIFYDLSCQDLPPIFEDNLAEVTSLLHKYLTYENPLLATDDDSESGPLEFVKAGICEVITLYMQKYEDAFGELCKPFITSTWNLLTTIGPETKYDILVSKALHFLTAVASQDKHAVTFNDDSVLGQVVEKVILPNVSLRESDIEQFEDEPIEYIRRDLEGSDADTRRRAATDFLRRLLEKFEQLVTDVVGRYITHYLATFTQNPGSEWKSKDTAVYLFSAIAAKGVITATHGVKTTNPLVSVVDFFQNNIASDLLADTGVEPILKVDAIKFLYTFRSLLTKEQWSAAFPPLVKNLASSNYVVYTYAAIAVERVLFLTNDSGVHILGKEDVEPFAKDLLEHLFQLIEKDSAPEKIQENEFLMRCVMRVLLVIKEGVVPLTDSVLQHLIKITAIIGQNPSNPRFYYYHFEAMGALIRYSAPSQPEKLENDLYPPFAAILHNDVQEFMPYVFQLFAALLEARPHGPLSDFYKALIAPILMPALWESRGNVPALSRLLSSIIPRSAADIVANNQVEPVLGIFQKLMSGKAKTELYSFDILEAVITSCEVSAIQQYFPTILTIIFTRLNNNPPERFKQRFVRFYHLISSRDQSGLGADFFIRNSDTVQDAVFVPIYLTIILPTTQQLARPLERKLAVISLTKTLTDSQAFAVKYVKGWGKTCEALLKLLENPPMPVAADDVVAEADVDDLSFGVGFTQLSTCKKAPRDDWPEVTDVKSWVGSYLKTADARHGGAIGGYVNERLSPEAKSVLVSYMQ</sequence>
<dbReference type="GO" id="GO:0005829">
    <property type="term" value="C:cytosol"/>
    <property type="evidence" value="ECO:0007669"/>
    <property type="project" value="TreeGrafter"/>
</dbReference>
<dbReference type="PANTHER" id="PTHR10997">
    <property type="entry name" value="IMPORTIN-7, 8, 11"/>
    <property type="match status" value="1"/>
</dbReference>
<dbReference type="FunFam" id="1.25.10.10:FF:000057">
    <property type="entry name" value="Exportin-2 isoform 1"/>
    <property type="match status" value="1"/>
</dbReference>
<dbReference type="GO" id="GO:0031267">
    <property type="term" value="F:small GTPase binding"/>
    <property type="evidence" value="ECO:0007669"/>
    <property type="project" value="InterPro"/>
</dbReference>